<dbReference type="Proteomes" id="UP000324222">
    <property type="component" value="Unassembled WGS sequence"/>
</dbReference>
<evidence type="ECO:0000313" key="2">
    <source>
        <dbReference type="Proteomes" id="UP000324222"/>
    </source>
</evidence>
<reference evidence="1 2" key="1">
    <citation type="submission" date="2019-05" db="EMBL/GenBank/DDBJ databases">
        <title>Another draft genome of Portunus trituberculatus and its Hox gene families provides insights of decapod evolution.</title>
        <authorList>
            <person name="Jeong J.-H."/>
            <person name="Song I."/>
            <person name="Kim S."/>
            <person name="Choi T."/>
            <person name="Kim D."/>
            <person name="Ryu S."/>
            <person name="Kim W."/>
        </authorList>
    </citation>
    <scope>NUCLEOTIDE SEQUENCE [LARGE SCALE GENOMIC DNA]</scope>
    <source>
        <tissue evidence="1">Muscle</tissue>
    </source>
</reference>
<sequence length="59" mass="6751">MFRGAATIVVDATLQQQTKPLFSDHGIIHTLSLFINKQSWYLCPVSSDTNRKNLREKKC</sequence>
<protein>
    <submittedName>
        <fullName evidence="1">Uncharacterized protein</fullName>
    </submittedName>
</protein>
<dbReference type="AlphaFoldDB" id="A0A5B7FAP3"/>
<comment type="caution">
    <text evidence="1">The sequence shown here is derived from an EMBL/GenBank/DDBJ whole genome shotgun (WGS) entry which is preliminary data.</text>
</comment>
<accession>A0A5B7FAP3</accession>
<organism evidence="1 2">
    <name type="scientific">Portunus trituberculatus</name>
    <name type="common">Swimming crab</name>
    <name type="synonym">Neptunus trituberculatus</name>
    <dbReference type="NCBI Taxonomy" id="210409"/>
    <lineage>
        <taxon>Eukaryota</taxon>
        <taxon>Metazoa</taxon>
        <taxon>Ecdysozoa</taxon>
        <taxon>Arthropoda</taxon>
        <taxon>Crustacea</taxon>
        <taxon>Multicrustacea</taxon>
        <taxon>Malacostraca</taxon>
        <taxon>Eumalacostraca</taxon>
        <taxon>Eucarida</taxon>
        <taxon>Decapoda</taxon>
        <taxon>Pleocyemata</taxon>
        <taxon>Brachyura</taxon>
        <taxon>Eubrachyura</taxon>
        <taxon>Portunoidea</taxon>
        <taxon>Portunidae</taxon>
        <taxon>Portuninae</taxon>
        <taxon>Portunus</taxon>
    </lineage>
</organism>
<name>A0A5B7FAP3_PORTR</name>
<gene>
    <name evidence="1" type="ORF">E2C01_035153</name>
</gene>
<keyword evidence="2" id="KW-1185">Reference proteome</keyword>
<evidence type="ECO:0000313" key="1">
    <source>
        <dbReference type="EMBL" id="MPC41554.1"/>
    </source>
</evidence>
<dbReference type="EMBL" id="VSRR010005103">
    <property type="protein sequence ID" value="MPC41554.1"/>
    <property type="molecule type" value="Genomic_DNA"/>
</dbReference>
<proteinExistence type="predicted"/>